<keyword evidence="3" id="KW-1185">Reference proteome</keyword>
<dbReference type="EMBL" id="MCGO01000003">
    <property type="protein sequence ID" value="ORY52583.1"/>
    <property type="molecule type" value="Genomic_DNA"/>
</dbReference>
<gene>
    <name evidence="2" type="ORF">BCR33DRAFT_779850</name>
</gene>
<dbReference type="SUPFAM" id="SSF52833">
    <property type="entry name" value="Thioredoxin-like"/>
    <property type="match status" value="1"/>
</dbReference>
<dbReference type="STRING" id="329046.A0A1Y2CZX6"/>
<dbReference type="Gene3D" id="3.40.30.10">
    <property type="entry name" value="Glutaredoxin"/>
    <property type="match status" value="1"/>
</dbReference>
<dbReference type="AlphaFoldDB" id="A0A1Y2CZX6"/>
<dbReference type="PROSITE" id="PS50404">
    <property type="entry name" value="GST_NTER"/>
    <property type="match status" value="1"/>
</dbReference>
<dbReference type="SUPFAM" id="SSF47616">
    <property type="entry name" value="GST C-terminal domain-like"/>
    <property type="match status" value="1"/>
</dbReference>
<evidence type="ECO:0000259" key="1">
    <source>
        <dbReference type="PROSITE" id="PS50404"/>
    </source>
</evidence>
<dbReference type="CDD" id="cd03205">
    <property type="entry name" value="GST_C_6"/>
    <property type="match status" value="1"/>
</dbReference>
<accession>A0A1Y2CZX6</accession>
<comment type="caution">
    <text evidence="2">The sequence shown here is derived from an EMBL/GenBank/DDBJ whole genome shotgun (WGS) entry which is preliminary data.</text>
</comment>
<reference evidence="2 3" key="1">
    <citation type="submission" date="2016-07" db="EMBL/GenBank/DDBJ databases">
        <title>Pervasive Adenine N6-methylation of Active Genes in Fungi.</title>
        <authorList>
            <consortium name="DOE Joint Genome Institute"/>
            <person name="Mondo S.J."/>
            <person name="Dannebaum R.O."/>
            <person name="Kuo R.C."/>
            <person name="Labutti K."/>
            <person name="Haridas S."/>
            <person name="Kuo A."/>
            <person name="Salamov A."/>
            <person name="Ahrendt S.R."/>
            <person name="Lipzen A."/>
            <person name="Sullivan W."/>
            <person name="Andreopoulos W.B."/>
            <person name="Clum A."/>
            <person name="Lindquist E."/>
            <person name="Daum C."/>
            <person name="Ramamoorthy G.K."/>
            <person name="Gryganskyi A."/>
            <person name="Culley D."/>
            <person name="Magnuson J.K."/>
            <person name="James T.Y."/>
            <person name="O'Malley M.A."/>
            <person name="Stajich J.E."/>
            <person name="Spatafora J.W."/>
            <person name="Visel A."/>
            <person name="Grigoriev I.V."/>
        </authorList>
    </citation>
    <scope>NUCLEOTIDE SEQUENCE [LARGE SCALE GENOMIC DNA]</scope>
    <source>
        <strain evidence="2 3">JEL800</strain>
    </source>
</reference>
<name>A0A1Y2CZX6_9FUNG</name>
<dbReference type="InterPro" id="IPR004045">
    <property type="entry name" value="Glutathione_S-Trfase_N"/>
</dbReference>
<keyword evidence="2" id="KW-0808">Transferase</keyword>
<organism evidence="2 3">
    <name type="scientific">Rhizoclosmatium globosum</name>
    <dbReference type="NCBI Taxonomy" id="329046"/>
    <lineage>
        <taxon>Eukaryota</taxon>
        <taxon>Fungi</taxon>
        <taxon>Fungi incertae sedis</taxon>
        <taxon>Chytridiomycota</taxon>
        <taxon>Chytridiomycota incertae sedis</taxon>
        <taxon>Chytridiomycetes</taxon>
        <taxon>Chytridiales</taxon>
        <taxon>Chytriomycetaceae</taxon>
        <taxon>Rhizoclosmatium</taxon>
    </lineage>
</organism>
<dbReference type="Pfam" id="PF13410">
    <property type="entry name" value="GST_C_2"/>
    <property type="match status" value="1"/>
</dbReference>
<dbReference type="InterPro" id="IPR036282">
    <property type="entry name" value="Glutathione-S-Trfase_C_sf"/>
</dbReference>
<feature type="domain" description="GST N-terminal" evidence="1">
    <location>
        <begin position="3"/>
        <end position="88"/>
    </location>
</feature>
<evidence type="ECO:0000313" key="3">
    <source>
        <dbReference type="Proteomes" id="UP000193642"/>
    </source>
</evidence>
<protein>
    <submittedName>
        <fullName evidence="2">Putative glutathione S-transferase</fullName>
    </submittedName>
</protein>
<sequence>MTKSMKLFYSPTSPYVRKVMIVIRELGLLDKVELIPQALNPTKTEGLDTVSQYNPLAKIPTLHVPGLGSLYGSQVINQYLFSLKPEKAAEFLPEGPRRFTVLTREALADGALDALVLIRYETFLRPENLRWDDWQAGQLAKVSRAFDELERIQSLSSEDAFDYGNIVALCALGYASFRFDHWNWRETRPSLSAWYDRTLATRESAASTVHS</sequence>
<evidence type="ECO:0000313" key="2">
    <source>
        <dbReference type="EMBL" id="ORY52583.1"/>
    </source>
</evidence>
<dbReference type="Proteomes" id="UP000193642">
    <property type="component" value="Unassembled WGS sequence"/>
</dbReference>
<dbReference type="GO" id="GO:0016740">
    <property type="term" value="F:transferase activity"/>
    <property type="evidence" value="ECO:0007669"/>
    <property type="project" value="UniProtKB-KW"/>
</dbReference>
<dbReference type="Pfam" id="PF13417">
    <property type="entry name" value="GST_N_3"/>
    <property type="match status" value="1"/>
</dbReference>
<proteinExistence type="predicted"/>
<dbReference type="Gene3D" id="1.20.1050.10">
    <property type="match status" value="1"/>
</dbReference>
<dbReference type="OrthoDB" id="249703at2759"/>
<dbReference type="InterPro" id="IPR036249">
    <property type="entry name" value="Thioredoxin-like_sf"/>
</dbReference>